<protein>
    <submittedName>
        <fullName evidence="1">Uncharacterized protein</fullName>
    </submittedName>
</protein>
<evidence type="ECO:0000313" key="2">
    <source>
        <dbReference type="Proteomes" id="UP000054549"/>
    </source>
</evidence>
<dbReference type="HOGENOM" id="CLU_2432749_0_0_1"/>
<gene>
    <name evidence="1" type="ORF">M378DRAFT_50129</name>
</gene>
<dbReference type="STRING" id="946122.A0A0C2TK44"/>
<keyword evidence="2" id="KW-1185">Reference proteome</keyword>
<proteinExistence type="predicted"/>
<name>A0A0C2TK44_AMAMK</name>
<feature type="non-terminal residue" evidence="1">
    <location>
        <position position="91"/>
    </location>
</feature>
<sequence>MATAEVVYGLGASSRGKGLLGVLGKGVGLGRRKTFSGRTGPDASAGGSIHRPLGFTSYRKPPDYVSSSSVLVQVWAVGVDGIDARLVGLRL</sequence>
<dbReference type="EMBL" id="KN818232">
    <property type="protein sequence ID" value="KIL67384.1"/>
    <property type="molecule type" value="Genomic_DNA"/>
</dbReference>
<accession>A0A0C2TK44</accession>
<dbReference type="InParanoid" id="A0A0C2TK44"/>
<dbReference type="OrthoDB" id="201656at2759"/>
<dbReference type="Proteomes" id="UP000054549">
    <property type="component" value="Unassembled WGS sequence"/>
</dbReference>
<organism evidence="1 2">
    <name type="scientific">Amanita muscaria (strain Koide BX008)</name>
    <dbReference type="NCBI Taxonomy" id="946122"/>
    <lineage>
        <taxon>Eukaryota</taxon>
        <taxon>Fungi</taxon>
        <taxon>Dikarya</taxon>
        <taxon>Basidiomycota</taxon>
        <taxon>Agaricomycotina</taxon>
        <taxon>Agaricomycetes</taxon>
        <taxon>Agaricomycetidae</taxon>
        <taxon>Agaricales</taxon>
        <taxon>Pluteineae</taxon>
        <taxon>Amanitaceae</taxon>
        <taxon>Amanita</taxon>
    </lineage>
</organism>
<evidence type="ECO:0000313" key="1">
    <source>
        <dbReference type="EMBL" id="KIL67384.1"/>
    </source>
</evidence>
<dbReference type="AlphaFoldDB" id="A0A0C2TK44"/>
<reference evidence="1 2" key="1">
    <citation type="submission" date="2014-04" db="EMBL/GenBank/DDBJ databases">
        <title>Evolutionary Origins and Diversification of the Mycorrhizal Mutualists.</title>
        <authorList>
            <consortium name="DOE Joint Genome Institute"/>
            <consortium name="Mycorrhizal Genomics Consortium"/>
            <person name="Kohler A."/>
            <person name="Kuo A."/>
            <person name="Nagy L.G."/>
            <person name="Floudas D."/>
            <person name="Copeland A."/>
            <person name="Barry K.W."/>
            <person name="Cichocki N."/>
            <person name="Veneault-Fourrey C."/>
            <person name="LaButti K."/>
            <person name="Lindquist E.A."/>
            <person name="Lipzen A."/>
            <person name="Lundell T."/>
            <person name="Morin E."/>
            <person name="Murat C."/>
            <person name="Riley R."/>
            <person name="Ohm R."/>
            <person name="Sun H."/>
            <person name="Tunlid A."/>
            <person name="Henrissat B."/>
            <person name="Grigoriev I.V."/>
            <person name="Hibbett D.S."/>
            <person name="Martin F."/>
        </authorList>
    </citation>
    <scope>NUCLEOTIDE SEQUENCE [LARGE SCALE GENOMIC DNA]</scope>
    <source>
        <strain evidence="1 2">Koide BX008</strain>
    </source>
</reference>